<dbReference type="AlphaFoldDB" id="A0AAV9QFE5"/>
<dbReference type="Proteomes" id="UP001345827">
    <property type="component" value="Unassembled WGS sequence"/>
</dbReference>
<evidence type="ECO:0000313" key="6">
    <source>
        <dbReference type="EMBL" id="KAK5540823.1"/>
    </source>
</evidence>
<dbReference type="Gene3D" id="3.40.50.12780">
    <property type="entry name" value="N-terminal domain of ligase-like"/>
    <property type="match status" value="1"/>
</dbReference>
<organism evidence="6 7">
    <name type="scientific">Vermiconidia calcicola</name>
    <dbReference type="NCBI Taxonomy" id="1690605"/>
    <lineage>
        <taxon>Eukaryota</taxon>
        <taxon>Fungi</taxon>
        <taxon>Dikarya</taxon>
        <taxon>Ascomycota</taxon>
        <taxon>Pezizomycotina</taxon>
        <taxon>Dothideomycetes</taxon>
        <taxon>Dothideomycetidae</taxon>
        <taxon>Mycosphaerellales</taxon>
        <taxon>Extremaceae</taxon>
        <taxon>Vermiconidia</taxon>
    </lineage>
</organism>
<gene>
    <name evidence="6" type="ORF">LTR25_002600</name>
</gene>
<feature type="region of interest" description="Disordered" evidence="2">
    <location>
        <begin position="157"/>
        <end position="177"/>
    </location>
</feature>
<keyword evidence="3" id="KW-1133">Transmembrane helix</keyword>
<feature type="domain" description="AMP-dependent synthetase/ligase" evidence="4">
    <location>
        <begin position="42"/>
        <end position="425"/>
    </location>
</feature>
<dbReference type="InterPro" id="IPR045851">
    <property type="entry name" value="AMP-bd_C_sf"/>
</dbReference>
<evidence type="ECO:0000259" key="5">
    <source>
        <dbReference type="Pfam" id="PF13193"/>
    </source>
</evidence>
<evidence type="ECO:0008006" key="8">
    <source>
        <dbReference type="Google" id="ProtNLM"/>
    </source>
</evidence>
<dbReference type="InterPro" id="IPR020845">
    <property type="entry name" value="AMP-binding_CS"/>
</dbReference>
<comment type="caution">
    <text evidence="6">The sequence shown here is derived from an EMBL/GenBank/DDBJ whole genome shotgun (WGS) entry which is preliminary data.</text>
</comment>
<reference evidence="6 7" key="1">
    <citation type="submission" date="2023-06" db="EMBL/GenBank/DDBJ databases">
        <title>Black Yeasts Isolated from many extreme environments.</title>
        <authorList>
            <person name="Coleine C."/>
            <person name="Stajich J.E."/>
            <person name="Selbmann L."/>
        </authorList>
    </citation>
    <scope>NUCLEOTIDE SEQUENCE [LARGE SCALE GENOMIC DNA]</scope>
    <source>
        <strain evidence="6 7">CCFEE 5887</strain>
    </source>
</reference>
<accession>A0AAV9QFE5</accession>
<dbReference type="GO" id="GO:0016405">
    <property type="term" value="F:CoA-ligase activity"/>
    <property type="evidence" value="ECO:0007669"/>
    <property type="project" value="TreeGrafter"/>
</dbReference>
<keyword evidence="7" id="KW-1185">Reference proteome</keyword>
<dbReference type="EMBL" id="JAXLQG010000004">
    <property type="protein sequence ID" value="KAK5540823.1"/>
    <property type="molecule type" value="Genomic_DNA"/>
</dbReference>
<dbReference type="CDD" id="cd05911">
    <property type="entry name" value="Firefly_Luc_like"/>
    <property type="match status" value="1"/>
</dbReference>
<comment type="similarity">
    <text evidence="1">Belongs to the ATP-dependent AMP-binding enzyme family.</text>
</comment>
<dbReference type="InterPro" id="IPR025110">
    <property type="entry name" value="AMP-bd_C"/>
</dbReference>
<name>A0AAV9QFE5_9PEZI</name>
<keyword evidence="3" id="KW-0812">Transmembrane</keyword>
<sequence length="575" mass="63962">MPYKSRWTVPVPECSLPTFLFNSPTQSLGAQRCFSEAARPDTHYFTRDTFRLWAQRFALGLQRSKHFKKGDRILLFSGNDLFVPVVFMGVLCAGGIFTGANPTFVARELAHQLRDSGATYLLCADGSIDTGIEAARLAGLDPSERVFVYNASIYDDDDQNQNQNQNQRTTTTTTKSRRSGTIKGCKYWGELVAPAEDARCFQWDDLTGPGECDKTLALNYSSGTTGVPKGVEITHRNYISNTVQVANIARQHPEYEARNARARWLCFLPLYHAYGQTYYVAGAFNRAVPVYVMPKFDFEKMLEYTQRFRITDLTLVPPIAVLLAKHPAVEKYDLSSVENVGCGAAPLGRDVSLQVEKRLGNGLNLKQGWGWDINKKSFSAAVGEPNANCEAKIMSEDGTHEITGRGPENVGELWCRGPNVMKGYWGNPKATAETLTPDGWLKTGDIAYVDAEGMFFIVDRKKELIKVKGNQVAPAELEALLLEHEDIADAAVIGMPTDDGDEKPRAFIVRQPGVGAALTEDEVKRFVEGKVVRYKRLAGGVEFVEAIPKNPSGKILRRQLRDTTRERLRREGARL</sequence>
<feature type="transmembrane region" description="Helical" evidence="3">
    <location>
        <begin position="73"/>
        <end position="97"/>
    </location>
</feature>
<dbReference type="InterPro" id="IPR000873">
    <property type="entry name" value="AMP-dep_synth/lig_dom"/>
</dbReference>
<proteinExistence type="inferred from homology"/>
<evidence type="ECO:0000259" key="4">
    <source>
        <dbReference type="Pfam" id="PF00501"/>
    </source>
</evidence>
<dbReference type="InterPro" id="IPR042099">
    <property type="entry name" value="ANL_N_sf"/>
</dbReference>
<dbReference type="Gene3D" id="3.30.300.30">
    <property type="match status" value="1"/>
</dbReference>
<keyword evidence="3" id="KW-0472">Membrane</keyword>
<dbReference type="Pfam" id="PF13193">
    <property type="entry name" value="AMP-binding_C"/>
    <property type="match status" value="1"/>
</dbReference>
<dbReference type="Pfam" id="PF00501">
    <property type="entry name" value="AMP-binding"/>
    <property type="match status" value="1"/>
</dbReference>
<feature type="domain" description="AMP-binding enzyme C-terminal" evidence="5">
    <location>
        <begin position="476"/>
        <end position="554"/>
    </location>
</feature>
<evidence type="ECO:0000313" key="7">
    <source>
        <dbReference type="Proteomes" id="UP001345827"/>
    </source>
</evidence>
<evidence type="ECO:0000256" key="1">
    <source>
        <dbReference type="ARBA" id="ARBA00006432"/>
    </source>
</evidence>
<evidence type="ECO:0000256" key="2">
    <source>
        <dbReference type="SAM" id="MobiDB-lite"/>
    </source>
</evidence>
<feature type="compositionally biased region" description="Low complexity" evidence="2">
    <location>
        <begin position="160"/>
        <end position="174"/>
    </location>
</feature>
<dbReference type="PANTHER" id="PTHR24096:SF424">
    <property type="entry name" value="ACETYL-COA SYNTHETASE-LIKE PROTEIN-RELATED"/>
    <property type="match status" value="1"/>
</dbReference>
<evidence type="ECO:0000256" key="3">
    <source>
        <dbReference type="SAM" id="Phobius"/>
    </source>
</evidence>
<dbReference type="PANTHER" id="PTHR24096">
    <property type="entry name" value="LONG-CHAIN-FATTY-ACID--COA LIGASE"/>
    <property type="match status" value="1"/>
</dbReference>
<dbReference type="SUPFAM" id="SSF56801">
    <property type="entry name" value="Acetyl-CoA synthetase-like"/>
    <property type="match status" value="1"/>
</dbReference>
<dbReference type="PROSITE" id="PS00455">
    <property type="entry name" value="AMP_BINDING"/>
    <property type="match status" value="1"/>
</dbReference>
<protein>
    <recommendedName>
        <fullName evidence="8">4-coumarate-CoA ligase</fullName>
    </recommendedName>
</protein>
<dbReference type="FunFam" id="3.30.300.30:FF:000007">
    <property type="entry name" value="4-coumarate--CoA ligase 2"/>
    <property type="match status" value="1"/>
</dbReference>